<dbReference type="PANTHER" id="PTHR12922">
    <property type="entry name" value="UBIQUINONE BIOSYNTHESIS PROTEIN"/>
    <property type="match status" value="1"/>
</dbReference>
<dbReference type="AlphaFoldDB" id="B7K0L1"/>
<dbReference type="GO" id="GO:0006744">
    <property type="term" value="P:ubiquinone biosynthetic process"/>
    <property type="evidence" value="ECO:0007669"/>
    <property type="project" value="InterPro"/>
</dbReference>
<dbReference type="HOGENOM" id="CLU_083028_0_0_3"/>
<dbReference type="eggNOG" id="COG5031">
    <property type="taxonomic scope" value="Bacteria"/>
</dbReference>
<sequence>MSYKYINEIASPENLQKFLEFVDLAAGAGQNVNNVWDIGDKLRNSPQMQLCLQAIQQDPASAKMLEEKYIGPSYDIEAMLKMPKSSLGWTYAKVMSTLGYDPQFYRLRPSIEEDIDYIASRIRKTHDIHHIITGFSLDNLGELGVISVTVAQTRYPTFLLLDLLGLLMTFFTSDKLYSEELSATEKGQTLGFKFELLSAGIKMGQEAKPLFPVKWEEGFERPLDEWREELNIKPFLDGPFSWYSHPQLQAAVL</sequence>
<dbReference type="PANTHER" id="PTHR12922:SF7">
    <property type="entry name" value="UBIQUINONE BIOSYNTHESIS PROTEIN COQ4 HOMOLOG, MITOCHONDRIAL"/>
    <property type="match status" value="1"/>
</dbReference>
<dbReference type="Pfam" id="PF05019">
    <property type="entry name" value="Coq4"/>
    <property type="match status" value="1"/>
</dbReference>
<organism evidence="1 2">
    <name type="scientific">Rippkaea orientalis (strain PCC 8801 / RF-1)</name>
    <name type="common">Cyanothece sp. (strain PCC 8801)</name>
    <dbReference type="NCBI Taxonomy" id="41431"/>
    <lineage>
        <taxon>Bacteria</taxon>
        <taxon>Bacillati</taxon>
        <taxon>Cyanobacteriota</taxon>
        <taxon>Cyanophyceae</taxon>
        <taxon>Oscillatoriophycideae</taxon>
        <taxon>Chroococcales</taxon>
        <taxon>Aphanothecaceae</taxon>
        <taxon>Rippkaea</taxon>
        <taxon>Rippkaea orientalis</taxon>
    </lineage>
</organism>
<dbReference type="STRING" id="41431.PCC8801_0058"/>
<accession>B7K0L1</accession>
<name>B7K0L1_RIPO1</name>
<proteinExistence type="predicted"/>
<evidence type="ECO:0000313" key="2">
    <source>
        <dbReference type="Proteomes" id="UP000008204"/>
    </source>
</evidence>
<dbReference type="OrthoDB" id="5720816at2"/>
<dbReference type="KEGG" id="cyp:PCC8801_0058"/>
<gene>
    <name evidence="1" type="ordered locus">PCC8801_0058</name>
</gene>
<keyword evidence="2" id="KW-1185">Reference proteome</keyword>
<protein>
    <recommendedName>
        <fullName evidence="3">Pyrroloquinoline quinone biosynthesis protein</fullName>
    </recommendedName>
</protein>
<dbReference type="EMBL" id="CP001287">
    <property type="protein sequence ID" value="ACK64165.1"/>
    <property type="molecule type" value="Genomic_DNA"/>
</dbReference>
<dbReference type="Proteomes" id="UP000008204">
    <property type="component" value="Chromosome"/>
</dbReference>
<evidence type="ECO:0008006" key="3">
    <source>
        <dbReference type="Google" id="ProtNLM"/>
    </source>
</evidence>
<dbReference type="InterPro" id="IPR007715">
    <property type="entry name" value="Coq4"/>
</dbReference>
<reference evidence="2" key="1">
    <citation type="journal article" date="2011" name="MBio">
        <title>Novel metabolic attributes of the genus Cyanothece, comprising a group of unicellular nitrogen-fixing Cyanobacteria.</title>
        <authorList>
            <person name="Bandyopadhyay A."/>
            <person name="Elvitigala T."/>
            <person name="Welsh E."/>
            <person name="Stockel J."/>
            <person name="Liberton M."/>
            <person name="Min H."/>
            <person name="Sherman L.A."/>
            <person name="Pakrasi H.B."/>
        </authorList>
    </citation>
    <scope>NUCLEOTIDE SEQUENCE [LARGE SCALE GENOMIC DNA]</scope>
    <source>
        <strain evidence="2">PCC 8801</strain>
    </source>
</reference>
<evidence type="ECO:0000313" key="1">
    <source>
        <dbReference type="EMBL" id="ACK64165.1"/>
    </source>
</evidence>
<dbReference type="RefSeq" id="WP_012593442.1">
    <property type="nucleotide sequence ID" value="NC_011726.1"/>
</dbReference>